<gene>
    <name evidence="9" type="ORF">TR155579</name>
</gene>
<keyword evidence="6 8" id="KW-1133">Transmembrane helix</keyword>
<dbReference type="GO" id="GO:0098554">
    <property type="term" value="C:cytoplasmic side of endoplasmic reticulum membrane"/>
    <property type="evidence" value="ECO:0007669"/>
    <property type="project" value="TreeGrafter"/>
</dbReference>
<feature type="transmembrane region" description="Helical" evidence="8">
    <location>
        <begin position="323"/>
        <end position="341"/>
    </location>
</feature>
<dbReference type="SMART" id="SM00730">
    <property type="entry name" value="PSN"/>
    <property type="match status" value="1"/>
</dbReference>
<feature type="transmembrane region" description="Helical" evidence="8">
    <location>
        <begin position="104"/>
        <end position="122"/>
    </location>
</feature>
<evidence type="ECO:0000256" key="5">
    <source>
        <dbReference type="ARBA" id="ARBA00022824"/>
    </source>
</evidence>
<dbReference type="AlphaFoldDB" id="A0A0X3PI99"/>
<dbReference type="GO" id="GO:0098553">
    <property type="term" value="C:lumenal side of endoplasmic reticulum membrane"/>
    <property type="evidence" value="ECO:0007669"/>
    <property type="project" value="TreeGrafter"/>
</dbReference>
<name>A0A0X3PI99_SCHSO</name>
<evidence type="ECO:0000313" key="9">
    <source>
        <dbReference type="EMBL" id="JAP51050.1"/>
    </source>
</evidence>
<evidence type="ECO:0000256" key="2">
    <source>
        <dbReference type="ARBA" id="ARBA00006859"/>
    </source>
</evidence>
<evidence type="ECO:0000256" key="4">
    <source>
        <dbReference type="ARBA" id="ARBA00022801"/>
    </source>
</evidence>
<keyword evidence="3 8" id="KW-0812">Transmembrane</keyword>
<dbReference type="Pfam" id="PF04258">
    <property type="entry name" value="Peptidase_A22B"/>
    <property type="match status" value="1"/>
</dbReference>
<protein>
    <recommendedName>
        <fullName evidence="10">Minor histocompatibility antigen H13</fullName>
    </recommendedName>
</protein>
<feature type="transmembrane region" description="Helical" evidence="8">
    <location>
        <begin position="295"/>
        <end position="317"/>
    </location>
</feature>
<dbReference type="GO" id="GO:0042500">
    <property type="term" value="F:aspartic endopeptidase activity, intramembrane cleaving"/>
    <property type="evidence" value="ECO:0007669"/>
    <property type="project" value="InterPro"/>
</dbReference>
<evidence type="ECO:0000256" key="1">
    <source>
        <dbReference type="ARBA" id="ARBA00004477"/>
    </source>
</evidence>
<dbReference type="InterPro" id="IPR007369">
    <property type="entry name" value="Peptidase_A22B_SPP"/>
</dbReference>
<dbReference type="GO" id="GO:0006465">
    <property type="term" value="P:signal peptide processing"/>
    <property type="evidence" value="ECO:0007669"/>
    <property type="project" value="TreeGrafter"/>
</dbReference>
<feature type="transmembrane region" description="Helical" evidence="8">
    <location>
        <begin position="167"/>
        <end position="183"/>
    </location>
</feature>
<dbReference type="GO" id="GO:0033619">
    <property type="term" value="P:membrane protein proteolysis"/>
    <property type="evidence" value="ECO:0007669"/>
    <property type="project" value="TreeGrafter"/>
</dbReference>
<keyword evidence="4" id="KW-0378">Hydrolase</keyword>
<evidence type="ECO:0000256" key="6">
    <source>
        <dbReference type="ARBA" id="ARBA00022989"/>
    </source>
</evidence>
<proteinExistence type="inferred from homology"/>
<dbReference type="PANTHER" id="PTHR12174">
    <property type="entry name" value="SIGNAL PEPTIDE PEPTIDASE"/>
    <property type="match status" value="1"/>
</dbReference>
<evidence type="ECO:0008006" key="10">
    <source>
        <dbReference type="Google" id="ProtNLM"/>
    </source>
</evidence>
<dbReference type="EMBL" id="GEEE01012175">
    <property type="protein sequence ID" value="JAP51050.1"/>
    <property type="molecule type" value="Transcribed_RNA"/>
</dbReference>
<feature type="transmembrane region" description="Helical" evidence="8">
    <location>
        <begin position="31"/>
        <end position="49"/>
    </location>
</feature>
<evidence type="ECO:0000256" key="7">
    <source>
        <dbReference type="ARBA" id="ARBA00023136"/>
    </source>
</evidence>
<reference evidence="9" key="1">
    <citation type="submission" date="2016-01" db="EMBL/GenBank/DDBJ databases">
        <title>Reference transcriptome for the parasite Schistocephalus solidus: insights into the molecular evolution of parasitism.</title>
        <authorList>
            <person name="Hebert F.O."/>
            <person name="Grambauer S."/>
            <person name="Barber I."/>
            <person name="Landry C.R."/>
            <person name="Aubin-Horth N."/>
        </authorList>
    </citation>
    <scope>NUCLEOTIDE SEQUENCE</scope>
</reference>
<sequence length="376" mass="41789">MDRVADVLNETINTAKNATKTPAVELNFESALASSALFLMAIISIYIGSKRSVKALKSSLEEENTENLEILSKEDAMKFPIYASIALLGIYLVFKLFAAKYINMLLAGYFFFLGASTTFVLIRPVITSIVPSCFPNLKYSLSMKSSSPESGQTSSECFHCDFERKDAFPLLISLAVGFAYLFTQHWVSNNIIGVAISITAIEYLHLDKVINGCILLSGLFFYDIFWVFATDVMVSVAKSFEAPIKVVFPRDILTGGFYSKELSMLGLGDIVIPGIFLALLLRFDCRLNRNGSRTYFWTSFFAYIVGLLATFAAMYIFKHAQPALLYLVPTCLGFPLTLALIKGDLKAMMKYTDIPEEIANKVRASREAKKNSVKAE</sequence>
<organism evidence="9">
    <name type="scientific">Schistocephalus solidus</name>
    <name type="common">Tapeworm</name>
    <dbReference type="NCBI Taxonomy" id="70667"/>
    <lineage>
        <taxon>Eukaryota</taxon>
        <taxon>Metazoa</taxon>
        <taxon>Spiralia</taxon>
        <taxon>Lophotrochozoa</taxon>
        <taxon>Platyhelminthes</taxon>
        <taxon>Cestoda</taxon>
        <taxon>Eucestoda</taxon>
        <taxon>Diphyllobothriidea</taxon>
        <taxon>Diphyllobothriidae</taxon>
        <taxon>Schistocephalus</taxon>
    </lineage>
</organism>
<accession>A0A0X3PI99</accession>
<keyword evidence="7 8" id="KW-0472">Membrane</keyword>
<feature type="transmembrane region" description="Helical" evidence="8">
    <location>
        <begin position="213"/>
        <end position="229"/>
    </location>
</feature>
<feature type="transmembrane region" description="Helical" evidence="8">
    <location>
        <begin position="262"/>
        <end position="283"/>
    </location>
</feature>
<comment type="similarity">
    <text evidence="2">Belongs to the peptidase A22B family.</text>
</comment>
<keyword evidence="5" id="KW-0256">Endoplasmic reticulum</keyword>
<feature type="transmembrane region" description="Helical" evidence="8">
    <location>
        <begin position="79"/>
        <end position="98"/>
    </location>
</feature>
<evidence type="ECO:0000256" key="3">
    <source>
        <dbReference type="ARBA" id="ARBA00022692"/>
    </source>
</evidence>
<comment type="subcellular location">
    <subcellularLocation>
        <location evidence="1">Endoplasmic reticulum membrane</location>
        <topology evidence="1">Multi-pass membrane protein</topology>
    </subcellularLocation>
</comment>
<dbReference type="PANTHER" id="PTHR12174:SF23">
    <property type="entry name" value="MINOR HISTOCOMPATIBILITY ANTIGEN H13"/>
    <property type="match status" value="1"/>
</dbReference>
<evidence type="ECO:0000256" key="8">
    <source>
        <dbReference type="SAM" id="Phobius"/>
    </source>
</evidence>
<dbReference type="InterPro" id="IPR006639">
    <property type="entry name" value="Preselin/SPP"/>
</dbReference>